<evidence type="ECO:0000313" key="1">
    <source>
        <dbReference type="EMBL" id="KAK3044918.1"/>
    </source>
</evidence>
<dbReference type="Proteomes" id="UP001186974">
    <property type="component" value="Unassembled WGS sequence"/>
</dbReference>
<reference evidence="1" key="1">
    <citation type="submission" date="2024-09" db="EMBL/GenBank/DDBJ databases">
        <title>Black Yeasts Isolated from many extreme environments.</title>
        <authorList>
            <person name="Coleine C."/>
            <person name="Stajich J.E."/>
            <person name="Selbmann L."/>
        </authorList>
    </citation>
    <scope>NUCLEOTIDE SEQUENCE</scope>
    <source>
        <strain evidence="1">CCFEE 5737</strain>
    </source>
</reference>
<accession>A0ACC3CUY7</accession>
<sequence length="318" mass="35134">MFRNGMFLGRGMSEASKIVEGVFAINKPQGISSAQVLRDLQPHLNLSSLFAPWLKAERVRLSEDPDFQRKQKKKSRRGHDTTISVKVGHGGTLDPLATGVLITGVGKGTKQLQGFLDCTKSYEAVVLFGCATDSYDRLGKIVKRAPHAHITKDKVEDALKKFRGKTMQIPPVYSALRIDGKRLYEYAREGKELPRDIEKRPVDVTELELVEWWEGGEHEHKWPTEEVSGDEREAAEKLFKKSEEAIKQVVNSSAGDEVNGSSKRKRDSEHDGADNSTMPVSPPIPKKTKVACEDADEPVMSGALLSDSDAEAASARPP</sequence>
<evidence type="ECO:0000313" key="2">
    <source>
        <dbReference type="Proteomes" id="UP001186974"/>
    </source>
</evidence>
<feature type="non-terminal residue" evidence="1">
    <location>
        <position position="318"/>
    </location>
</feature>
<protein>
    <submittedName>
        <fullName evidence="1">Uncharacterized protein</fullName>
    </submittedName>
</protein>
<proteinExistence type="predicted"/>
<dbReference type="EMBL" id="JAWDJW010011270">
    <property type="protein sequence ID" value="KAK3044918.1"/>
    <property type="molecule type" value="Genomic_DNA"/>
</dbReference>
<comment type="caution">
    <text evidence="1">The sequence shown here is derived from an EMBL/GenBank/DDBJ whole genome shotgun (WGS) entry which is preliminary data.</text>
</comment>
<gene>
    <name evidence="1" type="ORF">LTS18_015046</name>
</gene>
<name>A0ACC3CUY7_9PEZI</name>
<keyword evidence="2" id="KW-1185">Reference proteome</keyword>
<organism evidence="1 2">
    <name type="scientific">Coniosporium uncinatum</name>
    <dbReference type="NCBI Taxonomy" id="93489"/>
    <lineage>
        <taxon>Eukaryota</taxon>
        <taxon>Fungi</taxon>
        <taxon>Dikarya</taxon>
        <taxon>Ascomycota</taxon>
        <taxon>Pezizomycotina</taxon>
        <taxon>Dothideomycetes</taxon>
        <taxon>Dothideomycetes incertae sedis</taxon>
        <taxon>Coniosporium</taxon>
    </lineage>
</organism>